<dbReference type="SUPFAM" id="SSF53335">
    <property type="entry name" value="S-adenosyl-L-methionine-dependent methyltransferases"/>
    <property type="match status" value="1"/>
</dbReference>
<evidence type="ECO:0000313" key="1">
    <source>
        <dbReference type="EMBL" id="MBN8430948.1"/>
    </source>
</evidence>
<comment type="caution">
    <text evidence="1">The sequence shown here is derived from an EMBL/GenBank/DDBJ whole genome shotgun (WGS) entry which is preliminary data.</text>
</comment>
<accession>A0ABS3E6V9</accession>
<dbReference type="InterPro" id="IPR029063">
    <property type="entry name" value="SAM-dependent_MTases_sf"/>
</dbReference>
<keyword evidence="1" id="KW-0808">Transferase</keyword>
<keyword evidence="1" id="KW-0489">Methyltransferase</keyword>
<organism evidence="1 2">
    <name type="scientific">Microbulbifer salipaludis</name>
    <dbReference type="NCBI Taxonomy" id="187980"/>
    <lineage>
        <taxon>Bacteria</taxon>
        <taxon>Pseudomonadati</taxon>
        <taxon>Pseudomonadota</taxon>
        <taxon>Gammaproteobacteria</taxon>
        <taxon>Cellvibrionales</taxon>
        <taxon>Microbulbiferaceae</taxon>
        <taxon>Microbulbifer</taxon>
    </lineage>
</organism>
<gene>
    <name evidence="1" type="ORF">JF535_08805</name>
</gene>
<dbReference type="GO" id="GO:0032259">
    <property type="term" value="P:methylation"/>
    <property type="evidence" value="ECO:0007669"/>
    <property type="project" value="UniProtKB-KW"/>
</dbReference>
<dbReference type="Pfam" id="PF13489">
    <property type="entry name" value="Methyltransf_23"/>
    <property type="match status" value="1"/>
</dbReference>
<reference evidence="1 2" key="1">
    <citation type="submission" date="2020-12" db="EMBL/GenBank/DDBJ databases">
        <title>Oil enriched cultivation method for isolating marine PHA-producing bacteria.</title>
        <authorList>
            <person name="Zheng W."/>
            <person name="Yu S."/>
            <person name="Huang Y."/>
        </authorList>
    </citation>
    <scope>NUCLEOTIDE SEQUENCE [LARGE SCALE GENOMIC DNA]</scope>
    <source>
        <strain evidence="1 2">SN0-2</strain>
    </source>
</reference>
<sequence length="199" mass="21833">MPEKTWGDYAESWDSNDAAIDYAQHAFESLAPLLAAIDDGTARVLDFGCGTGLLTEKLSPRVGTIFALDPSEKMIAVLEAKQLANVETITSLLSPDLISTNARLHNRFDLIVASSALAFVPDYPHTVHLLASLLKDNGYLVQWDWLLEDGDTGPGFTEAELHTSFELAQLTDIQVTRPFSMQMEGTRLPVVMAVGINRR</sequence>
<dbReference type="EMBL" id="JAEKJR010000002">
    <property type="protein sequence ID" value="MBN8430948.1"/>
    <property type="molecule type" value="Genomic_DNA"/>
</dbReference>
<name>A0ABS3E6V9_9GAMM</name>
<protein>
    <submittedName>
        <fullName evidence="1">Class I SAM-dependent methyltransferase</fullName>
    </submittedName>
</protein>
<dbReference type="Proteomes" id="UP000664293">
    <property type="component" value="Unassembled WGS sequence"/>
</dbReference>
<proteinExistence type="predicted"/>
<keyword evidence="2" id="KW-1185">Reference proteome</keyword>
<dbReference type="CDD" id="cd02440">
    <property type="entry name" value="AdoMet_MTases"/>
    <property type="match status" value="1"/>
</dbReference>
<dbReference type="PANTHER" id="PTHR43861">
    <property type="entry name" value="TRANS-ACONITATE 2-METHYLTRANSFERASE-RELATED"/>
    <property type="match status" value="1"/>
</dbReference>
<evidence type="ECO:0000313" key="2">
    <source>
        <dbReference type="Proteomes" id="UP000664293"/>
    </source>
</evidence>
<dbReference type="RefSeq" id="WP_207001290.1">
    <property type="nucleotide sequence ID" value="NZ_JAEKJR010000002.1"/>
</dbReference>
<dbReference type="GO" id="GO:0008168">
    <property type="term" value="F:methyltransferase activity"/>
    <property type="evidence" value="ECO:0007669"/>
    <property type="project" value="UniProtKB-KW"/>
</dbReference>
<dbReference type="Gene3D" id="3.40.50.150">
    <property type="entry name" value="Vaccinia Virus protein VP39"/>
    <property type="match status" value="1"/>
</dbReference>